<protein>
    <submittedName>
        <fullName evidence="4">GCN5-related N-acetyltransferase</fullName>
    </submittedName>
</protein>
<dbReference type="Proteomes" id="UP000007113">
    <property type="component" value="Chromosome"/>
</dbReference>
<dbReference type="InterPro" id="IPR050680">
    <property type="entry name" value="YpeA/RimI_acetyltransf"/>
</dbReference>
<dbReference type="InterPro" id="IPR016181">
    <property type="entry name" value="Acyl_CoA_acyltransferase"/>
</dbReference>
<evidence type="ECO:0000259" key="3">
    <source>
        <dbReference type="PROSITE" id="PS51186"/>
    </source>
</evidence>
<dbReference type="PROSITE" id="PS51186">
    <property type="entry name" value="GNAT"/>
    <property type="match status" value="1"/>
</dbReference>
<gene>
    <name evidence="4" type="ordered locus">AciX8_0689</name>
</gene>
<dbReference type="KEGG" id="gma:AciX8_0689"/>
<keyword evidence="2" id="KW-0012">Acyltransferase</keyword>
<accession>G8NR54</accession>
<dbReference type="GO" id="GO:0016747">
    <property type="term" value="F:acyltransferase activity, transferring groups other than amino-acyl groups"/>
    <property type="evidence" value="ECO:0007669"/>
    <property type="project" value="InterPro"/>
</dbReference>
<dbReference type="CDD" id="cd04301">
    <property type="entry name" value="NAT_SF"/>
    <property type="match status" value="1"/>
</dbReference>
<dbReference type="Gene3D" id="3.40.630.30">
    <property type="match status" value="1"/>
</dbReference>
<evidence type="ECO:0000256" key="1">
    <source>
        <dbReference type="ARBA" id="ARBA00022679"/>
    </source>
</evidence>
<organism evidence="4 5">
    <name type="scientific">Granulicella mallensis (strain ATCC BAA-1857 / DSM 23137 / MP5ACTX8)</name>
    <dbReference type="NCBI Taxonomy" id="682795"/>
    <lineage>
        <taxon>Bacteria</taxon>
        <taxon>Pseudomonadati</taxon>
        <taxon>Acidobacteriota</taxon>
        <taxon>Terriglobia</taxon>
        <taxon>Terriglobales</taxon>
        <taxon>Acidobacteriaceae</taxon>
        <taxon>Granulicella</taxon>
    </lineage>
</organism>
<dbReference type="STRING" id="682795.AciX8_0689"/>
<reference evidence="4 5" key="1">
    <citation type="submission" date="2011-11" db="EMBL/GenBank/DDBJ databases">
        <title>Complete sequence of Granulicella mallensis MP5ACTX8.</title>
        <authorList>
            <consortium name="US DOE Joint Genome Institute"/>
            <person name="Lucas S."/>
            <person name="Copeland A."/>
            <person name="Lapidus A."/>
            <person name="Cheng J.-F."/>
            <person name="Goodwin L."/>
            <person name="Pitluck S."/>
            <person name="Peters L."/>
            <person name="Lu M."/>
            <person name="Detter J.C."/>
            <person name="Han C."/>
            <person name="Tapia R."/>
            <person name="Land M."/>
            <person name="Hauser L."/>
            <person name="Kyrpides N."/>
            <person name="Ivanova N."/>
            <person name="Mikhailova N."/>
            <person name="Pagani I."/>
            <person name="Rawat S."/>
            <person name="Mannisto M."/>
            <person name="Haggblom M."/>
            <person name="Woyke T."/>
        </authorList>
    </citation>
    <scope>NUCLEOTIDE SEQUENCE [LARGE SCALE GENOMIC DNA]</scope>
    <source>
        <strain evidence="5">ATCC BAA-1857 / DSM 23137 / MP5ACTX8</strain>
    </source>
</reference>
<evidence type="ECO:0000256" key="2">
    <source>
        <dbReference type="ARBA" id="ARBA00023315"/>
    </source>
</evidence>
<keyword evidence="1 4" id="KW-0808">Transferase</keyword>
<evidence type="ECO:0000313" key="5">
    <source>
        <dbReference type="Proteomes" id="UP000007113"/>
    </source>
</evidence>
<dbReference type="InterPro" id="IPR000182">
    <property type="entry name" value="GNAT_dom"/>
</dbReference>
<dbReference type="HOGENOM" id="CLU_825445_0_0_0"/>
<sequence>MRHRGSPSTRSIRAVDPETFLSHRFADLHGHIKGQCETIAPKMTSSAQIFGAPTFGSQIEVLDLRHFSAAQLRPLLFDECERWESRLRWDYTNSMELLLQYLDSRVLPGFVALHGGRVIGYTFCVFEAAKAVIGDTYALGESGTLNNPVCETLLHHLIEMLQATPGVDRIESQLLMFPLGALASPYLSRGFHSFPRLFMEQDFSESKPLAPQPALPASLKLQPWQPEFYETAAELIHRSYAGHMDSHINDQYRSAHGSLRFLHNIVRFPGCGAFDAANSWVLRDERSGRLQAMVLSSRVRSDTGHVTQLCVAPELRGFGLGRILMQQCASELERSGGTSLSLTVTEENLNARRLYDELGFRTVHRFEAMVWDGGSE</sequence>
<evidence type="ECO:0000313" key="4">
    <source>
        <dbReference type="EMBL" id="AEU35039.1"/>
    </source>
</evidence>
<dbReference type="Pfam" id="PF00583">
    <property type="entry name" value="Acetyltransf_1"/>
    <property type="match status" value="1"/>
</dbReference>
<dbReference type="SUPFAM" id="SSF55729">
    <property type="entry name" value="Acyl-CoA N-acyltransferases (Nat)"/>
    <property type="match status" value="1"/>
</dbReference>
<dbReference type="PANTHER" id="PTHR43420">
    <property type="entry name" value="ACETYLTRANSFERASE"/>
    <property type="match status" value="1"/>
</dbReference>
<keyword evidence="5" id="KW-1185">Reference proteome</keyword>
<dbReference type="AlphaFoldDB" id="G8NR54"/>
<name>G8NR54_GRAMM</name>
<dbReference type="PANTHER" id="PTHR43420:SF12">
    <property type="entry name" value="N-ACETYLTRANSFERASE DOMAIN-CONTAINING PROTEIN"/>
    <property type="match status" value="1"/>
</dbReference>
<feature type="domain" description="N-acetyltransferase" evidence="3">
    <location>
        <begin position="235"/>
        <end position="376"/>
    </location>
</feature>
<dbReference type="EMBL" id="CP003130">
    <property type="protein sequence ID" value="AEU35039.1"/>
    <property type="molecule type" value="Genomic_DNA"/>
</dbReference>
<dbReference type="eggNOG" id="COG0456">
    <property type="taxonomic scope" value="Bacteria"/>
</dbReference>
<proteinExistence type="predicted"/>